<dbReference type="SMART" id="SM00065">
    <property type="entry name" value="GAF"/>
    <property type="match status" value="2"/>
</dbReference>
<comment type="similarity">
    <text evidence="2">Belongs to the adenylyl cyclase class-3 family.</text>
</comment>
<dbReference type="InterPro" id="IPR019734">
    <property type="entry name" value="TPR_rpt"/>
</dbReference>
<dbReference type="GO" id="GO:0006171">
    <property type="term" value="P:cAMP biosynthetic process"/>
    <property type="evidence" value="ECO:0007669"/>
    <property type="project" value="TreeGrafter"/>
</dbReference>
<dbReference type="Gene3D" id="3.30.450.20">
    <property type="entry name" value="PAS domain"/>
    <property type="match status" value="1"/>
</dbReference>
<dbReference type="InterPro" id="IPR001054">
    <property type="entry name" value="A/G_cyclase"/>
</dbReference>
<dbReference type="AlphaFoldDB" id="A0A917C361"/>
<evidence type="ECO:0000256" key="7">
    <source>
        <dbReference type="PROSITE-ProRule" id="PRU00339"/>
    </source>
</evidence>
<dbReference type="InterPro" id="IPR029016">
    <property type="entry name" value="GAF-like_dom_sf"/>
</dbReference>
<dbReference type="RefSeq" id="WP_188665782.1">
    <property type="nucleotide sequence ID" value="NZ_BMHV01000019.1"/>
</dbReference>
<dbReference type="PROSITE" id="PS50125">
    <property type="entry name" value="GUANYLATE_CYCLASE_2"/>
    <property type="match status" value="1"/>
</dbReference>
<keyword evidence="11" id="KW-1185">Reference proteome</keyword>
<reference evidence="10" key="2">
    <citation type="submission" date="2020-09" db="EMBL/GenBank/DDBJ databases">
        <authorList>
            <person name="Sun Q."/>
            <person name="Zhou Y."/>
        </authorList>
    </citation>
    <scope>NUCLEOTIDE SEQUENCE</scope>
    <source>
        <strain evidence="10">CGMCC 1.15254</strain>
    </source>
</reference>
<dbReference type="InterPro" id="IPR013656">
    <property type="entry name" value="PAS_4"/>
</dbReference>
<dbReference type="SUPFAM" id="SSF55785">
    <property type="entry name" value="PYP-like sensor domain (PAS domain)"/>
    <property type="match status" value="1"/>
</dbReference>
<evidence type="ECO:0000256" key="4">
    <source>
        <dbReference type="ARBA" id="ARBA00022692"/>
    </source>
</evidence>
<dbReference type="SUPFAM" id="SSF48452">
    <property type="entry name" value="TPR-like"/>
    <property type="match status" value="1"/>
</dbReference>
<keyword evidence="3" id="KW-1003">Cell membrane</keyword>
<dbReference type="GO" id="GO:0030313">
    <property type="term" value="C:cell envelope"/>
    <property type="evidence" value="ECO:0007669"/>
    <property type="project" value="UniProtKB-SubCell"/>
</dbReference>
<keyword evidence="5" id="KW-1133">Transmembrane helix</keyword>
<gene>
    <name evidence="10" type="ORF">GCM10011332_25060</name>
</gene>
<dbReference type="SMART" id="SM00044">
    <property type="entry name" value="CYCc"/>
    <property type="match status" value="1"/>
</dbReference>
<comment type="subcellular location">
    <subcellularLocation>
        <location evidence="1">Cell envelope</location>
    </subcellularLocation>
</comment>
<keyword evidence="7" id="KW-0802">TPR repeat</keyword>
<dbReference type="SUPFAM" id="SSF55073">
    <property type="entry name" value="Nucleotide cyclase"/>
    <property type="match status" value="1"/>
</dbReference>
<dbReference type="GO" id="GO:0004016">
    <property type="term" value="F:adenylate cyclase activity"/>
    <property type="evidence" value="ECO:0007669"/>
    <property type="project" value="UniProtKB-ARBA"/>
</dbReference>
<proteinExistence type="inferred from homology"/>
<dbReference type="PROSITE" id="PS50112">
    <property type="entry name" value="PAS"/>
    <property type="match status" value="1"/>
</dbReference>
<dbReference type="InterPro" id="IPR003018">
    <property type="entry name" value="GAF"/>
</dbReference>
<dbReference type="Pfam" id="PF00211">
    <property type="entry name" value="Guanylate_cyc"/>
    <property type="match status" value="1"/>
</dbReference>
<evidence type="ECO:0000313" key="10">
    <source>
        <dbReference type="EMBL" id="GGF70040.1"/>
    </source>
</evidence>
<evidence type="ECO:0008006" key="12">
    <source>
        <dbReference type="Google" id="ProtNLM"/>
    </source>
</evidence>
<evidence type="ECO:0000259" key="8">
    <source>
        <dbReference type="PROSITE" id="PS50112"/>
    </source>
</evidence>
<dbReference type="EMBL" id="BMHV01000019">
    <property type="protein sequence ID" value="GGF70040.1"/>
    <property type="molecule type" value="Genomic_DNA"/>
</dbReference>
<dbReference type="InterPro" id="IPR050697">
    <property type="entry name" value="Adenylyl/Guanylyl_Cyclase_3/4"/>
</dbReference>
<dbReference type="InterPro" id="IPR011990">
    <property type="entry name" value="TPR-like_helical_dom_sf"/>
</dbReference>
<evidence type="ECO:0000259" key="9">
    <source>
        <dbReference type="PROSITE" id="PS50125"/>
    </source>
</evidence>
<sequence>MPESSSDLQDTTNNTYVTASSAQLVLQVSHDVARADSLDEQLHIIMEAVTKATNSERGTLFLNDFATNELYSRVALGDVKREIRILNNSGIAGAVYTTGIPEIVDDAYGDKRFNHSVDHVTGYKTRNILCAPVRTVKGDILGVAQTLNKNDGGQFSEDDLAIMQAITTQASIALQGTLFIERMEKLREQEAEFLNVVSDVSSEINLGPLLQMIMSAITKMLQADRSTLFLNDEKTNELYTQIGQGLGATNIRLPNHLGIAGAVFTSGKTVNIPYAYADLRFNPAFDKQTGYFTRSILCCPVLNKDGKVIGVTQVLNKKGGPFNQDDEQRLTAFTSQIAIGLENAQLFADVQQMKNYNESMLESMSNAVVTFDEEGVIVTCNAAGLRILKATQDEVIGHKDEDFFTGENSWVVERLHMVRESNEADILLDAILKIGPNAEETSINVTTLPLLDKDSKAIGTMIMMEDISSEKRMKSTMSRYMDPGLADKLMGGGEEILGGQSSIATVLFSDVRSFTTLSEELGAQGIVSLLNEYFTVMVDCLNAEEGMLDKFIGDAIMAIFGTPFPHEDDPDRAVRCAIDMMNKLRAFNKDRTTKGLMPIDIGIGLNTDNVVSGNIGSPKRMDYTVIGDGVNLAARLESGTKQYGAHILISEFTFKALRGTYRYREMDHVVVKGKTKPVAIYELLDYHTEETFPNMVDALAHFRDGMECYRKGTFDNAIDSFKKVLALNPKDKASEIYIERCEHLKETVDPDNWDGIWVMTSK</sequence>
<feature type="repeat" description="TPR" evidence="7">
    <location>
        <begin position="698"/>
        <end position="731"/>
    </location>
</feature>
<accession>A0A917C361</accession>
<dbReference type="Gene3D" id="3.30.450.40">
    <property type="match status" value="2"/>
</dbReference>
<dbReference type="PANTHER" id="PTHR43081">
    <property type="entry name" value="ADENYLATE CYCLASE, TERMINAL-DIFFERENTIATION SPECIFIC-RELATED"/>
    <property type="match status" value="1"/>
</dbReference>
<dbReference type="PROSITE" id="PS50005">
    <property type="entry name" value="TPR"/>
    <property type="match status" value="1"/>
</dbReference>
<dbReference type="InterPro" id="IPR029787">
    <property type="entry name" value="Nucleotide_cyclase"/>
</dbReference>
<dbReference type="PANTHER" id="PTHR43081:SF1">
    <property type="entry name" value="ADENYLATE CYCLASE, TERMINAL-DIFFERENTIATION SPECIFIC"/>
    <property type="match status" value="1"/>
</dbReference>
<protein>
    <recommendedName>
        <fullName evidence="12">Adenylate cyclase</fullName>
    </recommendedName>
</protein>
<feature type="domain" description="Guanylate cyclase" evidence="9">
    <location>
        <begin position="505"/>
        <end position="637"/>
    </location>
</feature>
<organism evidence="10 11">
    <name type="scientific">Terasakiella brassicae</name>
    <dbReference type="NCBI Taxonomy" id="1634917"/>
    <lineage>
        <taxon>Bacteria</taxon>
        <taxon>Pseudomonadati</taxon>
        <taxon>Pseudomonadota</taxon>
        <taxon>Alphaproteobacteria</taxon>
        <taxon>Rhodospirillales</taxon>
        <taxon>Terasakiellaceae</taxon>
        <taxon>Terasakiella</taxon>
    </lineage>
</organism>
<comment type="caution">
    <text evidence="10">The sequence shown here is derived from an EMBL/GenBank/DDBJ whole genome shotgun (WGS) entry which is preliminary data.</text>
</comment>
<evidence type="ECO:0000256" key="3">
    <source>
        <dbReference type="ARBA" id="ARBA00022475"/>
    </source>
</evidence>
<evidence type="ECO:0000313" key="11">
    <source>
        <dbReference type="Proteomes" id="UP000632498"/>
    </source>
</evidence>
<keyword evidence="6" id="KW-0472">Membrane</keyword>
<dbReference type="FunFam" id="3.30.70.1230:FF:000016">
    <property type="entry name" value="Adenylate/guanylate cyclase domain-containing protein"/>
    <property type="match status" value="1"/>
</dbReference>
<evidence type="ECO:0000256" key="1">
    <source>
        <dbReference type="ARBA" id="ARBA00004196"/>
    </source>
</evidence>
<reference evidence="10" key="1">
    <citation type="journal article" date="2014" name="Int. J. Syst. Evol. Microbiol.">
        <title>Complete genome sequence of Corynebacterium casei LMG S-19264T (=DSM 44701T), isolated from a smear-ripened cheese.</title>
        <authorList>
            <consortium name="US DOE Joint Genome Institute (JGI-PGF)"/>
            <person name="Walter F."/>
            <person name="Albersmeier A."/>
            <person name="Kalinowski J."/>
            <person name="Ruckert C."/>
        </authorList>
    </citation>
    <scope>NUCLEOTIDE SEQUENCE</scope>
    <source>
        <strain evidence="10">CGMCC 1.15254</strain>
    </source>
</reference>
<evidence type="ECO:0000256" key="6">
    <source>
        <dbReference type="ARBA" id="ARBA00023136"/>
    </source>
</evidence>
<dbReference type="SUPFAM" id="SSF55781">
    <property type="entry name" value="GAF domain-like"/>
    <property type="match status" value="2"/>
</dbReference>
<dbReference type="InterPro" id="IPR000014">
    <property type="entry name" value="PAS"/>
</dbReference>
<dbReference type="InterPro" id="IPR035965">
    <property type="entry name" value="PAS-like_dom_sf"/>
</dbReference>
<dbReference type="CDD" id="cd07302">
    <property type="entry name" value="CHD"/>
    <property type="match status" value="1"/>
</dbReference>
<dbReference type="GO" id="GO:0035556">
    <property type="term" value="P:intracellular signal transduction"/>
    <property type="evidence" value="ECO:0007669"/>
    <property type="project" value="InterPro"/>
</dbReference>
<dbReference type="Gene3D" id="3.30.70.1230">
    <property type="entry name" value="Nucleotide cyclase"/>
    <property type="match status" value="1"/>
</dbReference>
<dbReference type="Pfam" id="PF01590">
    <property type="entry name" value="GAF"/>
    <property type="match status" value="2"/>
</dbReference>
<dbReference type="CDD" id="cd00130">
    <property type="entry name" value="PAS"/>
    <property type="match status" value="1"/>
</dbReference>
<dbReference type="SMART" id="SM00028">
    <property type="entry name" value="TPR"/>
    <property type="match status" value="1"/>
</dbReference>
<evidence type="ECO:0000256" key="2">
    <source>
        <dbReference type="ARBA" id="ARBA00005381"/>
    </source>
</evidence>
<keyword evidence="4" id="KW-0812">Transmembrane</keyword>
<dbReference type="Pfam" id="PF08448">
    <property type="entry name" value="PAS_4"/>
    <property type="match status" value="1"/>
</dbReference>
<dbReference type="Proteomes" id="UP000632498">
    <property type="component" value="Unassembled WGS sequence"/>
</dbReference>
<dbReference type="SMART" id="SM00091">
    <property type="entry name" value="PAS"/>
    <property type="match status" value="1"/>
</dbReference>
<feature type="domain" description="PAS" evidence="8">
    <location>
        <begin position="353"/>
        <end position="397"/>
    </location>
</feature>
<name>A0A917C361_9PROT</name>
<evidence type="ECO:0000256" key="5">
    <source>
        <dbReference type="ARBA" id="ARBA00022989"/>
    </source>
</evidence>
<dbReference type="NCBIfam" id="TIGR00229">
    <property type="entry name" value="sensory_box"/>
    <property type="match status" value="1"/>
</dbReference>